<feature type="binding site" evidence="5">
    <location>
        <position position="102"/>
    </location>
    <ligand>
        <name>Fe cation</name>
        <dbReference type="ChEBI" id="CHEBI:24875"/>
        <label>1</label>
    </ligand>
</feature>
<evidence type="ECO:0000256" key="4">
    <source>
        <dbReference type="ARBA" id="ARBA00023004"/>
    </source>
</evidence>
<comment type="caution">
    <text evidence="8">The sequence shown here is derived from an EMBL/GenBank/DDBJ whole genome shotgun (WGS) entry which is preliminary data.</text>
</comment>
<evidence type="ECO:0000256" key="3">
    <source>
        <dbReference type="ARBA" id="ARBA00022723"/>
    </source>
</evidence>
<keyword evidence="9" id="KW-1185">Reference proteome</keyword>
<dbReference type="GO" id="GO:0006879">
    <property type="term" value="P:intracellular iron ion homeostasis"/>
    <property type="evidence" value="ECO:0007669"/>
    <property type="project" value="UniProtKB-KW"/>
</dbReference>
<feature type="binding site" evidence="5">
    <location>
        <position position="181"/>
    </location>
    <ligand>
        <name>Fe cation</name>
        <dbReference type="ChEBI" id="CHEBI:24875"/>
        <label>1</label>
    </ligand>
</feature>
<dbReference type="AlphaFoldDB" id="A0ABD2MG75"/>
<dbReference type="InterPro" id="IPR001519">
    <property type="entry name" value="Ferritin"/>
</dbReference>
<dbReference type="EC" id="1.16.3.1" evidence="6"/>
<dbReference type="Pfam" id="PF00210">
    <property type="entry name" value="Ferritin"/>
    <property type="match status" value="1"/>
</dbReference>
<feature type="domain" description="Ferritin-like diiron" evidence="7">
    <location>
        <begin position="85"/>
        <end position="233"/>
    </location>
</feature>
<dbReference type="SUPFAM" id="SSF47240">
    <property type="entry name" value="Ferritin-like"/>
    <property type="match status" value="1"/>
</dbReference>
<dbReference type="InterPro" id="IPR012347">
    <property type="entry name" value="Ferritin-like"/>
</dbReference>
<dbReference type="Proteomes" id="UP001516400">
    <property type="component" value="Unassembled WGS sequence"/>
</dbReference>
<accession>A0ABD2MG75</accession>
<keyword evidence="2 6" id="KW-0409">Iron storage</keyword>
<dbReference type="PANTHER" id="PTHR11431:SF75">
    <property type="entry name" value="FERRITIN"/>
    <property type="match status" value="1"/>
</dbReference>
<evidence type="ECO:0000259" key="7">
    <source>
        <dbReference type="PROSITE" id="PS50905"/>
    </source>
</evidence>
<dbReference type="EMBL" id="JABFTP020000001">
    <property type="protein sequence ID" value="KAL3265389.1"/>
    <property type="molecule type" value="Genomic_DNA"/>
</dbReference>
<feature type="binding site" evidence="5">
    <location>
        <position position="140"/>
    </location>
    <ligand>
        <name>Fe cation</name>
        <dbReference type="ChEBI" id="CHEBI:24875"/>
        <label>1</label>
    </ligand>
</feature>
<keyword evidence="3 5" id="KW-0479">Metal-binding</keyword>
<evidence type="ECO:0000256" key="5">
    <source>
        <dbReference type="PIRSR" id="PIRSR601519-1"/>
    </source>
</evidence>
<gene>
    <name evidence="8" type="ORF">HHI36_009595</name>
</gene>
<comment type="catalytic activity">
    <reaction evidence="6">
        <text>4 Fe(2+) + O2 + 4 H(+) = 4 Fe(3+) + 2 H2O</text>
        <dbReference type="Rhea" id="RHEA:11148"/>
        <dbReference type="ChEBI" id="CHEBI:15377"/>
        <dbReference type="ChEBI" id="CHEBI:15378"/>
        <dbReference type="ChEBI" id="CHEBI:15379"/>
        <dbReference type="ChEBI" id="CHEBI:29033"/>
        <dbReference type="ChEBI" id="CHEBI:29034"/>
        <dbReference type="EC" id="1.16.3.1"/>
    </reaction>
</comment>
<sequence length="271" mass="31862">MAFFSRKLICTVCRKKYYTNLRNSHGEYFKGIPKKGDLCKNQILNESLKLSWNIRNPFEIYKNPCLINNYTTCSSDTNQDKGGRHKYHQDIEIAVNQQILTEFNASYSYLSMSAFFGRTDVALPGCQGFFYDMYMEEIEHAIVFMNYQLMRGGHVILYTIEAPEKDWCNIERAFEVGLQTEKNVKDKITCLLLEAEKHCDHQLVDFLTSQYLKEQNECIQKMGRLLTRAKKMIKDPNGEFLFDRQLFSNYVKDKNLMFSTHLPDVEDKTYK</sequence>
<organism evidence="8 9">
    <name type="scientific">Cryptolaemus montrouzieri</name>
    <dbReference type="NCBI Taxonomy" id="559131"/>
    <lineage>
        <taxon>Eukaryota</taxon>
        <taxon>Metazoa</taxon>
        <taxon>Ecdysozoa</taxon>
        <taxon>Arthropoda</taxon>
        <taxon>Hexapoda</taxon>
        <taxon>Insecta</taxon>
        <taxon>Pterygota</taxon>
        <taxon>Neoptera</taxon>
        <taxon>Endopterygota</taxon>
        <taxon>Coleoptera</taxon>
        <taxon>Polyphaga</taxon>
        <taxon>Cucujiformia</taxon>
        <taxon>Coccinelloidea</taxon>
        <taxon>Coccinellidae</taxon>
        <taxon>Scymninae</taxon>
        <taxon>Scymnini</taxon>
        <taxon>Cryptolaemus</taxon>
    </lineage>
</organism>
<dbReference type="GO" id="GO:0046872">
    <property type="term" value="F:metal ion binding"/>
    <property type="evidence" value="ECO:0007669"/>
    <property type="project" value="UniProtKB-KW"/>
</dbReference>
<feature type="binding site" evidence="5">
    <location>
        <position position="215"/>
    </location>
    <ligand>
        <name>Fe cation</name>
        <dbReference type="ChEBI" id="CHEBI:24875"/>
        <label>1</label>
    </ligand>
</feature>
<proteinExistence type="inferred from homology"/>
<evidence type="ECO:0000256" key="1">
    <source>
        <dbReference type="ARBA" id="ARBA00007513"/>
    </source>
</evidence>
<dbReference type="InterPro" id="IPR009078">
    <property type="entry name" value="Ferritin-like_SF"/>
</dbReference>
<dbReference type="PROSITE" id="PS50905">
    <property type="entry name" value="FERRITIN_LIKE"/>
    <property type="match status" value="1"/>
</dbReference>
<feature type="binding site" evidence="5">
    <location>
        <position position="137"/>
    </location>
    <ligand>
        <name>Fe cation</name>
        <dbReference type="ChEBI" id="CHEBI:24875"/>
        <label>1</label>
    </ligand>
</feature>
<dbReference type="InterPro" id="IPR009040">
    <property type="entry name" value="Ferritin-like_diiron"/>
</dbReference>
<dbReference type="CDD" id="cd01056">
    <property type="entry name" value="Euk_Ferritin"/>
    <property type="match status" value="1"/>
</dbReference>
<comment type="similarity">
    <text evidence="1 6">Belongs to the ferritin family.</text>
</comment>
<evidence type="ECO:0000313" key="9">
    <source>
        <dbReference type="Proteomes" id="UP001516400"/>
    </source>
</evidence>
<evidence type="ECO:0000256" key="6">
    <source>
        <dbReference type="RuleBase" id="RU361145"/>
    </source>
</evidence>
<dbReference type="PANTHER" id="PTHR11431">
    <property type="entry name" value="FERRITIN"/>
    <property type="match status" value="1"/>
</dbReference>
<name>A0ABD2MG75_9CUCU</name>
<keyword evidence="4 5" id="KW-0408">Iron</keyword>
<dbReference type="GO" id="GO:0004322">
    <property type="term" value="F:ferroxidase activity"/>
    <property type="evidence" value="ECO:0007669"/>
    <property type="project" value="UniProtKB-EC"/>
</dbReference>
<protein>
    <recommendedName>
        <fullName evidence="6">Ferritin</fullName>
        <ecNumber evidence="6">1.16.3.1</ecNumber>
    </recommendedName>
</protein>
<dbReference type="InterPro" id="IPR008331">
    <property type="entry name" value="Ferritin_DPS_dom"/>
</dbReference>
<evidence type="ECO:0000313" key="8">
    <source>
        <dbReference type="EMBL" id="KAL3265389.1"/>
    </source>
</evidence>
<keyword evidence="6" id="KW-0560">Oxidoreductase</keyword>
<dbReference type="Gene3D" id="1.20.1260.10">
    <property type="match status" value="1"/>
</dbReference>
<reference evidence="8 9" key="1">
    <citation type="journal article" date="2021" name="BMC Biol.">
        <title>Horizontally acquired antibacterial genes associated with adaptive radiation of ladybird beetles.</title>
        <authorList>
            <person name="Li H.S."/>
            <person name="Tang X.F."/>
            <person name="Huang Y.H."/>
            <person name="Xu Z.Y."/>
            <person name="Chen M.L."/>
            <person name="Du X.Y."/>
            <person name="Qiu B.Y."/>
            <person name="Chen P.T."/>
            <person name="Zhang W."/>
            <person name="Slipinski A."/>
            <person name="Escalona H.E."/>
            <person name="Waterhouse R.M."/>
            <person name="Zwick A."/>
            <person name="Pang H."/>
        </authorList>
    </citation>
    <scope>NUCLEOTIDE SEQUENCE [LARGE SCALE GENOMIC DNA]</scope>
    <source>
        <strain evidence="8">SYSU2018</strain>
    </source>
</reference>
<evidence type="ECO:0000256" key="2">
    <source>
        <dbReference type="ARBA" id="ARBA00022434"/>
    </source>
</evidence>
<comment type="function">
    <text evidence="6">Stores iron in a soluble, non-toxic, readily available form. Important for iron homeostasis. Iron is taken up in the ferrous form and deposited as ferric hydroxides after oxidation.</text>
</comment>